<accession>A0ACC0XBI1</accession>
<comment type="caution">
    <text evidence="1">The sequence shown here is derived from an EMBL/GenBank/DDBJ whole genome shotgun (WGS) entry which is preliminary data.</text>
</comment>
<gene>
    <name evidence="1" type="ORF">Pint_20705</name>
</gene>
<evidence type="ECO:0000313" key="2">
    <source>
        <dbReference type="Proteomes" id="UP001163603"/>
    </source>
</evidence>
<proteinExistence type="predicted"/>
<dbReference type="EMBL" id="CM047748">
    <property type="protein sequence ID" value="KAJ0013711.1"/>
    <property type="molecule type" value="Genomic_DNA"/>
</dbReference>
<organism evidence="1 2">
    <name type="scientific">Pistacia integerrima</name>
    <dbReference type="NCBI Taxonomy" id="434235"/>
    <lineage>
        <taxon>Eukaryota</taxon>
        <taxon>Viridiplantae</taxon>
        <taxon>Streptophyta</taxon>
        <taxon>Embryophyta</taxon>
        <taxon>Tracheophyta</taxon>
        <taxon>Spermatophyta</taxon>
        <taxon>Magnoliopsida</taxon>
        <taxon>eudicotyledons</taxon>
        <taxon>Gunneridae</taxon>
        <taxon>Pentapetalae</taxon>
        <taxon>rosids</taxon>
        <taxon>malvids</taxon>
        <taxon>Sapindales</taxon>
        <taxon>Anacardiaceae</taxon>
        <taxon>Pistacia</taxon>
    </lineage>
</organism>
<sequence length="158" mass="17460">MEFEEDSTASKRMKIAENEDPITNKVQFSALIVDDDPLIRKIHSEVLKSLGFQTQVAKSGKEAVDLYRAGANFDIVFMDMQMPVMNGIEATKELRGMGVSTKIVGVSSECSESEIEAFILAGLDLYYAKPLTDANKIIPLIEDLKNKSVPNEGPKKTM</sequence>
<evidence type="ECO:0000313" key="1">
    <source>
        <dbReference type="EMBL" id="KAJ0013711.1"/>
    </source>
</evidence>
<protein>
    <submittedName>
        <fullName evidence="1">Uncharacterized protein</fullName>
    </submittedName>
</protein>
<reference evidence="2" key="1">
    <citation type="journal article" date="2023" name="G3 (Bethesda)">
        <title>Genome assembly and association tests identify interacting loci associated with vigor, precocity, and sex in interspecific pistachio rootstocks.</title>
        <authorList>
            <person name="Palmer W."/>
            <person name="Jacygrad E."/>
            <person name="Sagayaradj S."/>
            <person name="Cavanaugh K."/>
            <person name="Han R."/>
            <person name="Bertier L."/>
            <person name="Beede B."/>
            <person name="Kafkas S."/>
            <person name="Golino D."/>
            <person name="Preece J."/>
            <person name="Michelmore R."/>
        </authorList>
    </citation>
    <scope>NUCLEOTIDE SEQUENCE [LARGE SCALE GENOMIC DNA]</scope>
</reference>
<name>A0ACC0XBI1_9ROSI</name>
<keyword evidence="2" id="KW-1185">Reference proteome</keyword>
<dbReference type="Proteomes" id="UP001163603">
    <property type="component" value="Chromosome 13"/>
</dbReference>